<dbReference type="STRING" id="1203190.GCA_000312345_00693"/>
<feature type="transmembrane region" description="Helical" evidence="6">
    <location>
        <begin position="134"/>
        <end position="154"/>
    </location>
</feature>
<dbReference type="AlphaFoldDB" id="A0A1H1UI46"/>
<evidence type="ECO:0000313" key="7">
    <source>
        <dbReference type="EMBL" id="SDS72224.1"/>
    </source>
</evidence>
<proteinExistence type="predicted"/>
<dbReference type="PRINTS" id="PR00173">
    <property type="entry name" value="EDTRNSPORT"/>
</dbReference>
<keyword evidence="8" id="KW-1185">Reference proteome</keyword>
<dbReference type="GO" id="GO:0032329">
    <property type="term" value="P:serine transport"/>
    <property type="evidence" value="ECO:0007669"/>
    <property type="project" value="TreeGrafter"/>
</dbReference>
<dbReference type="InterPro" id="IPR036458">
    <property type="entry name" value="Na:dicarbo_symporter_sf"/>
</dbReference>
<comment type="subcellular location">
    <subcellularLocation>
        <location evidence="1">Membrane</location>
        <topology evidence="1">Multi-pass membrane protein</topology>
    </subcellularLocation>
</comment>
<dbReference type="EMBL" id="LT629765">
    <property type="protein sequence ID" value="SDS72224.1"/>
    <property type="molecule type" value="Genomic_DNA"/>
</dbReference>
<gene>
    <name evidence="7" type="ORF">SAMN04488539_2248</name>
</gene>
<dbReference type="eggNOG" id="COG1301">
    <property type="taxonomic scope" value="Bacteria"/>
</dbReference>
<accession>A0A1H1UI46</accession>
<dbReference type="OrthoDB" id="9768885at2"/>
<dbReference type="PANTHER" id="PTHR42865">
    <property type="entry name" value="PROTON/GLUTAMATE-ASPARTATE SYMPORTER"/>
    <property type="match status" value="1"/>
</dbReference>
<feature type="transmembrane region" description="Helical" evidence="6">
    <location>
        <begin position="9"/>
        <end position="30"/>
    </location>
</feature>
<evidence type="ECO:0000256" key="1">
    <source>
        <dbReference type="ARBA" id="ARBA00004141"/>
    </source>
</evidence>
<evidence type="ECO:0000313" key="8">
    <source>
        <dbReference type="Proteomes" id="UP000182237"/>
    </source>
</evidence>
<feature type="transmembrane region" description="Helical" evidence="6">
    <location>
        <begin position="313"/>
        <end position="341"/>
    </location>
</feature>
<feature type="transmembrane region" description="Helical" evidence="6">
    <location>
        <begin position="42"/>
        <end position="65"/>
    </location>
</feature>
<feature type="transmembrane region" description="Helical" evidence="6">
    <location>
        <begin position="353"/>
        <end position="374"/>
    </location>
</feature>
<name>A0A1H1UI46_9CORY</name>
<dbReference type="GO" id="GO:0005295">
    <property type="term" value="F:neutral L-amino acid:sodium symporter activity"/>
    <property type="evidence" value="ECO:0007669"/>
    <property type="project" value="TreeGrafter"/>
</dbReference>
<reference evidence="7 8" key="1">
    <citation type="submission" date="2016-10" db="EMBL/GenBank/DDBJ databases">
        <authorList>
            <person name="de Groot N.N."/>
        </authorList>
    </citation>
    <scope>NUCLEOTIDE SEQUENCE [LARGE SCALE GENOMIC DNA]</scope>
    <source>
        <strain evidence="7 8">DSM 45434</strain>
    </source>
</reference>
<evidence type="ECO:0000256" key="6">
    <source>
        <dbReference type="SAM" id="Phobius"/>
    </source>
</evidence>
<dbReference type="RefSeq" id="WP_019193549.1">
    <property type="nucleotide sequence ID" value="NZ_LT629765.1"/>
</dbReference>
<evidence type="ECO:0000256" key="3">
    <source>
        <dbReference type="ARBA" id="ARBA00022692"/>
    </source>
</evidence>
<dbReference type="Gene3D" id="1.10.3860.10">
    <property type="entry name" value="Sodium:dicarboxylate symporter"/>
    <property type="match status" value="1"/>
</dbReference>
<evidence type="ECO:0000256" key="2">
    <source>
        <dbReference type="ARBA" id="ARBA00022448"/>
    </source>
</evidence>
<organism evidence="7 8">
    <name type="scientific">Corynebacterium timonense</name>
    <dbReference type="NCBI Taxonomy" id="441500"/>
    <lineage>
        <taxon>Bacteria</taxon>
        <taxon>Bacillati</taxon>
        <taxon>Actinomycetota</taxon>
        <taxon>Actinomycetes</taxon>
        <taxon>Mycobacteriales</taxon>
        <taxon>Corynebacteriaceae</taxon>
        <taxon>Corynebacterium</taxon>
    </lineage>
</organism>
<protein>
    <submittedName>
        <fullName evidence="7">Na+/H+-dicarboxylate symporter</fullName>
    </submittedName>
</protein>
<feature type="transmembrane region" description="Helical" evidence="6">
    <location>
        <begin position="166"/>
        <end position="190"/>
    </location>
</feature>
<keyword evidence="3 6" id="KW-0812">Transmembrane</keyword>
<feature type="transmembrane region" description="Helical" evidence="6">
    <location>
        <begin position="241"/>
        <end position="261"/>
    </location>
</feature>
<dbReference type="PANTHER" id="PTHR42865:SF8">
    <property type="entry name" value="SERINE_THREONINE TRANSPORTER SSTT"/>
    <property type="match status" value="1"/>
</dbReference>
<dbReference type="InterPro" id="IPR001991">
    <property type="entry name" value="Na-dicarboxylate_symporter"/>
</dbReference>
<evidence type="ECO:0000256" key="5">
    <source>
        <dbReference type="ARBA" id="ARBA00023136"/>
    </source>
</evidence>
<evidence type="ECO:0000256" key="4">
    <source>
        <dbReference type="ARBA" id="ARBA00022989"/>
    </source>
</evidence>
<keyword evidence="2" id="KW-0813">Transport</keyword>
<sequence>MRSKLLKSLLFWVVVAIILGALCSLFFPVWLARVFVTFNGLFSNFLSFFVPVLIFALITPAIAGLGRGAGKWLGITAGIAYGSTIISGLIAWGVAAGLYPTLLAGHELVTDVDNPEDGGLSAYFTVEMPAPFEVMAGLLLAFVVGLGMTAVRSNTMYSFFSELESVVMKAVTVFVIPLLPVFIFGTFLNLGMNDALGSTMSAFGIVLVLSIVMTIVIVLLQYVIAGAVAGRNPFTALKNMLPAYFTALGTSSSAATIPVTYASTLKNKVDENVAGFVVPLCATIHLSGSMMKITLYALAIVSMSALPIGAGQVLGFILLLGIMMIAAPGVPGGAIMAAVGLLQANLGFDESMVSLMIAAYIVVDSFGTAANVTGDGAIAMVVNRFAAGNIQGHELKNKQLGDAPAA</sequence>
<feature type="transmembrane region" description="Helical" evidence="6">
    <location>
        <begin position="202"/>
        <end position="229"/>
    </location>
</feature>
<dbReference type="Proteomes" id="UP000182237">
    <property type="component" value="Chromosome I"/>
</dbReference>
<dbReference type="SUPFAM" id="SSF118215">
    <property type="entry name" value="Proton glutamate symport protein"/>
    <property type="match status" value="1"/>
</dbReference>
<dbReference type="Pfam" id="PF00375">
    <property type="entry name" value="SDF"/>
    <property type="match status" value="1"/>
</dbReference>
<feature type="transmembrane region" description="Helical" evidence="6">
    <location>
        <begin position="273"/>
        <end position="301"/>
    </location>
</feature>
<feature type="transmembrane region" description="Helical" evidence="6">
    <location>
        <begin position="72"/>
        <end position="95"/>
    </location>
</feature>
<dbReference type="GO" id="GO:0005886">
    <property type="term" value="C:plasma membrane"/>
    <property type="evidence" value="ECO:0007669"/>
    <property type="project" value="TreeGrafter"/>
</dbReference>
<keyword evidence="5 6" id="KW-0472">Membrane</keyword>
<keyword evidence="4 6" id="KW-1133">Transmembrane helix</keyword>